<dbReference type="EMBL" id="DSJL01000001">
    <property type="protein sequence ID" value="HEF64138.1"/>
    <property type="molecule type" value="Genomic_DNA"/>
</dbReference>
<protein>
    <recommendedName>
        <fullName evidence="11 14">Protoheme IX farnesyltransferase</fullName>
        <ecNumber evidence="3 14">2.5.1.141</ecNumber>
    </recommendedName>
    <alternativeName>
        <fullName evidence="12 14">Heme B farnesyltransferase</fullName>
    </alternativeName>
    <alternativeName>
        <fullName evidence="10 14">Heme O synthase</fullName>
    </alternativeName>
</protein>
<comment type="function">
    <text evidence="14">Converts heme B (protoheme IX) to heme O by substitution of the vinyl group on carbon 2 of heme B porphyrin ring with a hydroxyethyl farnesyl side group.</text>
</comment>
<feature type="transmembrane region" description="Helical" evidence="14">
    <location>
        <begin position="335"/>
        <end position="354"/>
    </location>
</feature>
<evidence type="ECO:0000256" key="2">
    <source>
        <dbReference type="ARBA" id="ARBA00004919"/>
    </source>
</evidence>
<comment type="pathway">
    <text evidence="2 14">Porphyrin-containing compound metabolism; heme O biosynthesis; heme O from protoheme: step 1/1.</text>
</comment>
<organism evidence="15">
    <name type="scientific">Thermomicrobium roseum</name>
    <dbReference type="NCBI Taxonomy" id="500"/>
    <lineage>
        <taxon>Bacteria</taxon>
        <taxon>Pseudomonadati</taxon>
        <taxon>Thermomicrobiota</taxon>
        <taxon>Thermomicrobia</taxon>
        <taxon>Thermomicrobiales</taxon>
        <taxon>Thermomicrobiaceae</taxon>
        <taxon>Thermomicrobium</taxon>
    </lineage>
</organism>
<dbReference type="NCBIfam" id="TIGR01473">
    <property type="entry name" value="cyoE_ctaB"/>
    <property type="match status" value="1"/>
</dbReference>
<feature type="transmembrane region" description="Helical" evidence="14">
    <location>
        <begin position="213"/>
        <end position="231"/>
    </location>
</feature>
<dbReference type="InterPro" id="IPR003780">
    <property type="entry name" value="COX15/CtaA_fam"/>
</dbReference>
<comment type="similarity">
    <text evidence="14">Belongs to the UbiA prenyltransferase family. Protoheme IX farnesyltransferase subfamily.</text>
</comment>
<feature type="transmembrane region" description="Helical" evidence="14">
    <location>
        <begin position="554"/>
        <end position="573"/>
    </location>
</feature>
<evidence type="ECO:0000256" key="10">
    <source>
        <dbReference type="ARBA" id="ARBA00030253"/>
    </source>
</evidence>
<dbReference type="GO" id="GO:0006784">
    <property type="term" value="P:heme A biosynthetic process"/>
    <property type="evidence" value="ECO:0007669"/>
    <property type="project" value="InterPro"/>
</dbReference>
<dbReference type="PANTHER" id="PTHR43448">
    <property type="entry name" value="PROTOHEME IX FARNESYLTRANSFERASE, MITOCHONDRIAL"/>
    <property type="match status" value="1"/>
</dbReference>
<feature type="transmembrane region" description="Helical" evidence="14">
    <location>
        <begin position="585"/>
        <end position="605"/>
    </location>
</feature>
<comment type="miscellaneous">
    <text evidence="14">Carbon 2 of the heme B porphyrin ring is defined according to the Fischer nomenclature.</text>
</comment>
<dbReference type="NCBIfam" id="NF003349">
    <property type="entry name" value="PRK04375.1-2"/>
    <property type="match status" value="1"/>
</dbReference>
<evidence type="ECO:0000256" key="14">
    <source>
        <dbReference type="HAMAP-Rule" id="MF_00154"/>
    </source>
</evidence>
<dbReference type="GO" id="GO:0048034">
    <property type="term" value="P:heme O biosynthetic process"/>
    <property type="evidence" value="ECO:0007669"/>
    <property type="project" value="UniProtKB-UniRule"/>
</dbReference>
<evidence type="ECO:0000256" key="11">
    <source>
        <dbReference type="ARBA" id="ARBA00040810"/>
    </source>
</evidence>
<evidence type="ECO:0000256" key="7">
    <source>
        <dbReference type="ARBA" id="ARBA00022989"/>
    </source>
</evidence>
<comment type="subcellular location">
    <subcellularLocation>
        <location evidence="1 14">Cell membrane</location>
        <topology evidence="1 14">Multi-pass membrane protein</topology>
    </subcellularLocation>
</comment>
<evidence type="ECO:0000256" key="1">
    <source>
        <dbReference type="ARBA" id="ARBA00004651"/>
    </source>
</evidence>
<feature type="transmembrane region" description="Helical" evidence="14">
    <location>
        <begin position="12"/>
        <end position="31"/>
    </location>
</feature>
<dbReference type="GO" id="GO:0005886">
    <property type="term" value="C:plasma membrane"/>
    <property type="evidence" value="ECO:0007669"/>
    <property type="project" value="UniProtKB-SubCell"/>
</dbReference>
<feature type="transmembrane region" description="Helical" evidence="14">
    <location>
        <begin position="65"/>
        <end position="86"/>
    </location>
</feature>
<dbReference type="AlphaFoldDB" id="A0A7C1K0D4"/>
<dbReference type="InterPro" id="IPR000537">
    <property type="entry name" value="UbiA_prenyltransferase"/>
</dbReference>
<accession>A0A7C1K0D4</accession>
<feature type="transmembrane region" description="Helical" evidence="14">
    <location>
        <begin position="124"/>
        <end position="149"/>
    </location>
</feature>
<dbReference type="HAMAP" id="MF_00154">
    <property type="entry name" value="CyoE_CtaB"/>
    <property type="match status" value="1"/>
</dbReference>
<evidence type="ECO:0000256" key="9">
    <source>
        <dbReference type="ARBA" id="ARBA00023136"/>
    </source>
</evidence>
<feature type="transmembrane region" description="Helical" evidence="14">
    <location>
        <begin position="429"/>
        <end position="449"/>
    </location>
</feature>
<comment type="caution">
    <text evidence="14">Lacks conserved residue(s) required for the propagation of feature annotation.</text>
</comment>
<sequence>MHSAVGEGSQRIRWLTLAVAIAGYLLIVVGGTVRVTGAGLGCGPEWPLCNGQVIPGWDLLAWIEYVHRLIALGVILLTGAVAVAGWRLRTADPWLRRLPLVAAGLVVIQALLGAVTVWTHLEAAIVALHLGVALSYLAVAVILAFRAWWPELARRAVRSPVRSWIFTSIGAVFVLMLSGAYTAKRGAGFACPEWPFCGGFWFPTGWTNVDVHLTHRLIALVAVLLVLVLAWQVRRLRSDAPWVVGLSLAAAALMVAQVFVGAANIWFRLHPAVSVAHLAVATVIWVFLVLTALVDRATPLAEVVPATTRTARGVRSGRPLSEVLRDYLVLTKPGVMVLLLLTTLCAMLVAAQGVPALGTLFWALIGGALASGGAGAINHYVDRDIDAIMTRTRGRPLPSGRLAPEFALIFGVTLSVLAVYVLTAFVNPLAALLSLAGNLFYVFVYSVWLKRSTPQNIVIGGAAGAVPPLVGWAAVTGQVALPAILMFLLVFAWTPPHFWALALYKRGDYAAAGVPMLPAVRGEEETRRQILFYTIAMVLTSLLFYPLGALGLPYLIAATVLGARFLWLVARLYRERSDSLAKRVFLYSMQYLGLLFAAMVVDAVLF</sequence>
<dbReference type="PANTHER" id="PTHR43448:SF7">
    <property type="entry name" value="4-HYDROXYBENZOATE SOLANESYLTRANSFERASE"/>
    <property type="match status" value="1"/>
</dbReference>
<feature type="transmembrane region" description="Helical" evidence="14">
    <location>
        <begin position="161"/>
        <end position="183"/>
    </location>
</feature>
<dbReference type="Gene3D" id="1.10.357.140">
    <property type="entry name" value="UbiA prenyltransferase"/>
    <property type="match status" value="1"/>
</dbReference>
<dbReference type="InterPro" id="IPR044878">
    <property type="entry name" value="UbiA_sf"/>
</dbReference>
<feature type="transmembrane region" description="Helical" evidence="14">
    <location>
        <begin position="273"/>
        <end position="294"/>
    </location>
</feature>
<keyword evidence="9 14" id="KW-0472">Membrane</keyword>
<keyword evidence="6 14" id="KW-0812">Transmembrane</keyword>
<gene>
    <name evidence="14" type="primary">ctaB</name>
    <name evidence="15" type="ORF">ENP47_00775</name>
</gene>
<dbReference type="FunFam" id="1.10.357.140:FF:000001">
    <property type="entry name" value="Protoheme IX farnesyltransferase"/>
    <property type="match status" value="1"/>
</dbReference>
<evidence type="ECO:0000256" key="8">
    <source>
        <dbReference type="ARBA" id="ARBA00023133"/>
    </source>
</evidence>
<evidence type="ECO:0000256" key="12">
    <source>
        <dbReference type="ARBA" id="ARBA00042475"/>
    </source>
</evidence>
<feature type="transmembrane region" description="Helical" evidence="14">
    <location>
        <begin position="530"/>
        <end position="548"/>
    </location>
</feature>
<feature type="transmembrane region" description="Helical" evidence="14">
    <location>
        <begin position="360"/>
        <end position="381"/>
    </location>
</feature>
<feature type="transmembrane region" description="Helical" evidence="14">
    <location>
        <begin position="243"/>
        <end position="267"/>
    </location>
</feature>
<dbReference type="Pfam" id="PF02628">
    <property type="entry name" value="COX15-CtaA"/>
    <property type="match status" value="2"/>
</dbReference>
<dbReference type="InterPro" id="IPR030470">
    <property type="entry name" value="UbiA_prenylTrfase_CS"/>
</dbReference>
<dbReference type="CDD" id="cd13957">
    <property type="entry name" value="PT_UbiA_Cox10"/>
    <property type="match status" value="1"/>
</dbReference>
<evidence type="ECO:0000313" key="15">
    <source>
        <dbReference type="EMBL" id="HEF64138.1"/>
    </source>
</evidence>
<dbReference type="GO" id="GO:0008495">
    <property type="term" value="F:protoheme IX farnesyltransferase activity"/>
    <property type="evidence" value="ECO:0007669"/>
    <property type="project" value="UniProtKB-UniRule"/>
</dbReference>
<keyword evidence="4 14" id="KW-1003">Cell membrane</keyword>
<keyword evidence="8 14" id="KW-0350">Heme biosynthesis</keyword>
<feature type="transmembrane region" description="Helical" evidence="14">
    <location>
        <begin position="98"/>
        <end position="118"/>
    </location>
</feature>
<comment type="caution">
    <text evidence="15">The sequence shown here is derived from an EMBL/GenBank/DDBJ whole genome shotgun (WGS) entry which is preliminary data.</text>
</comment>
<evidence type="ECO:0000256" key="4">
    <source>
        <dbReference type="ARBA" id="ARBA00022475"/>
    </source>
</evidence>
<keyword evidence="7 14" id="KW-1133">Transmembrane helix</keyword>
<name>A0A7C1K0D4_THERO</name>
<reference evidence="15" key="1">
    <citation type="journal article" date="2020" name="mSystems">
        <title>Genome- and Community-Level Interaction Insights into Carbon Utilization and Element Cycling Functions of Hydrothermarchaeota in Hydrothermal Sediment.</title>
        <authorList>
            <person name="Zhou Z."/>
            <person name="Liu Y."/>
            <person name="Xu W."/>
            <person name="Pan J."/>
            <person name="Luo Z.H."/>
            <person name="Li M."/>
        </authorList>
    </citation>
    <scope>NUCLEOTIDE SEQUENCE [LARGE SCALE GENOMIC DNA]</scope>
    <source>
        <strain evidence="15">SpSt-222</strain>
    </source>
</reference>
<evidence type="ECO:0000256" key="6">
    <source>
        <dbReference type="ARBA" id="ARBA00022692"/>
    </source>
</evidence>
<dbReference type="EC" id="2.5.1.141" evidence="3 14"/>
<evidence type="ECO:0000256" key="5">
    <source>
        <dbReference type="ARBA" id="ARBA00022679"/>
    </source>
</evidence>
<feature type="transmembrane region" description="Helical" evidence="14">
    <location>
        <begin position="456"/>
        <end position="475"/>
    </location>
</feature>
<dbReference type="PROSITE" id="PS00943">
    <property type="entry name" value="UBIA"/>
    <property type="match status" value="1"/>
</dbReference>
<evidence type="ECO:0000256" key="13">
    <source>
        <dbReference type="ARBA" id="ARBA00047690"/>
    </source>
</evidence>
<keyword evidence="5 14" id="KW-0808">Transferase</keyword>
<evidence type="ECO:0000256" key="3">
    <source>
        <dbReference type="ARBA" id="ARBA00012292"/>
    </source>
</evidence>
<dbReference type="Pfam" id="PF01040">
    <property type="entry name" value="UbiA"/>
    <property type="match status" value="1"/>
</dbReference>
<dbReference type="InterPro" id="IPR006369">
    <property type="entry name" value="Protohaem_IX_farnesylTrfase"/>
</dbReference>
<comment type="catalytic activity">
    <reaction evidence="13 14">
        <text>heme b + (2E,6E)-farnesyl diphosphate + H2O = Fe(II)-heme o + diphosphate</text>
        <dbReference type="Rhea" id="RHEA:28070"/>
        <dbReference type="ChEBI" id="CHEBI:15377"/>
        <dbReference type="ChEBI" id="CHEBI:33019"/>
        <dbReference type="ChEBI" id="CHEBI:60344"/>
        <dbReference type="ChEBI" id="CHEBI:60530"/>
        <dbReference type="ChEBI" id="CHEBI:175763"/>
        <dbReference type="EC" id="2.5.1.141"/>
    </reaction>
</comment>
<dbReference type="UniPathway" id="UPA00834">
    <property type="reaction ID" value="UER00712"/>
</dbReference>
<feature type="transmembrane region" description="Helical" evidence="14">
    <location>
        <begin position="402"/>
        <end position="423"/>
    </location>
</feature>
<proteinExistence type="inferred from homology"/>
<feature type="transmembrane region" description="Helical" evidence="14">
    <location>
        <begin position="481"/>
        <end position="504"/>
    </location>
</feature>